<organism evidence="7 9">
    <name type="scientific">Galleria mellonella</name>
    <name type="common">Greater wax moth</name>
    <dbReference type="NCBI Taxonomy" id="7137"/>
    <lineage>
        <taxon>Eukaryota</taxon>
        <taxon>Metazoa</taxon>
        <taxon>Ecdysozoa</taxon>
        <taxon>Arthropoda</taxon>
        <taxon>Hexapoda</taxon>
        <taxon>Insecta</taxon>
        <taxon>Pterygota</taxon>
        <taxon>Neoptera</taxon>
        <taxon>Endopterygota</taxon>
        <taxon>Lepidoptera</taxon>
        <taxon>Glossata</taxon>
        <taxon>Ditrysia</taxon>
        <taxon>Pyraloidea</taxon>
        <taxon>Pyralidae</taxon>
        <taxon>Galleriinae</taxon>
        <taxon>Galleria</taxon>
    </lineage>
</organism>
<evidence type="ECO:0000313" key="8">
    <source>
        <dbReference type="RefSeq" id="XP_031769687.2"/>
    </source>
</evidence>
<feature type="domain" description="C2H2-type" evidence="6">
    <location>
        <begin position="244"/>
        <end position="272"/>
    </location>
</feature>
<evidence type="ECO:0000256" key="1">
    <source>
        <dbReference type="ARBA" id="ARBA00022723"/>
    </source>
</evidence>
<keyword evidence="7" id="KW-1185">Reference proteome</keyword>
<dbReference type="Proteomes" id="UP001652740">
    <property type="component" value="Unplaced"/>
</dbReference>
<keyword evidence="3 5" id="KW-0863">Zinc-finger</keyword>
<dbReference type="Gene3D" id="3.30.1490.490">
    <property type="match status" value="1"/>
</dbReference>
<feature type="domain" description="C2H2-type" evidence="6">
    <location>
        <begin position="303"/>
        <end position="339"/>
    </location>
</feature>
<reference evidence="8 9" key="1">
    <citation type="submission" date="2025-05" db="UniProtKB">
        <authorList>
            <consortium name="RefSeq"/>
        </authorList>
    </citation>
    <scope>IDENTIFICATION</scope>
    <source>
        <tissue evidence="8 9">Whole larvae</tissue>
    </source>
</reference>
<sequence length="1498" mass="174864">MSDEIDIEEHDILDNPVIKNIFPDLSVLKKEILDYDEVPDLVTDITLETTSVDVKKTSDNPNVNESEKVTNNRLNNIQINTRHDFKIAEDLKQEQDNKLPVSKKLKQLEKHTNKVCSESHMSKNMLSTVNCSINFQKESKPLQNLTYFKSNQSHSNKIILGSKPSIINKQKDHLKNFGKNLTNVCVLVTDCASSLHNSDRYCSDCLTLFSTYIELEAHKKTDHHNFSKIQNKIKKEVTKSVKDHICLICNISFSTKNTLNRHQTDFHNLKNNVTISNSSTVISRKYSKPNNYSSRIPLSDIKYGCFHCSKSFLDQKSLIEHLYNVLQMKNSKTHSEEKLQENISNDMEILEKHTDENYKEQDSVINNNKCTKIKFAVSNKKQEMDVNLRQKYVKYKNNEKLNKVNISVKVNNPLISSKLVSLTIQDKNDEVLVNNSDCNKKLDTSSTDIHDCKKRKLPILGKKCKVNCKKPKLTLPDKKCKKVITKHIQKTSLSYNMHQVKKASEITNRTKLFYECKFCSHYFNKLKYYKLHLQNKHKVKNILKTDKVAYSPKCKYCPKISKEMILYNVHLRKYHKEKIHVVIKDIEINSKVEKKSERTQQNSSIISKCTTEEKCSSSNSNISILELLILKSVLYKCSKCDIHFLCLETALSHVDHMEISINWKCTICLKIFKKSDEALHKKQHLHVNTFSVYNTSDIDVALILYKCTKCTIHYDEKHFRRHYSDCELKSPNASYCIVCDILIDNNIMKSHEYDHKHKNYDLNNFTIIECDLLCEEANGAFKEYESNKKINIKLSKKSRIMTHITDRMLLVKSFCNTCKCFVSDVGWLREVHLQSRCQHLTKRICIYCGLLLTSKTLATHKNMHRRNPKITLQDFRFYELNSRKLIKPPIPEYPKCEICDIHFMSKLAIKNHLCSENEFLTCTVCSIKLSKSIFKLHMAFHNYLLNNKSKFLNHKSAKLPVSERIDSNTNLPNINNNLPQPCKLEKFIALYRCKRCSTTFIMYDKVIDHCHLHYNNREHEIKTVRCNDCELSFEIGCYESHKILHDRKNTSYKRPLEFDIFYFQFDNDIWTKHIFGPLSQNQVKKILRQSIYRFEHRLIMNIVQEGSSDITLYKCNKCSCIIEPELIFKHIQINCLDVRKYCCIFCGLSFISLVFKRNHEKIHSHPSIILKSFRVVLFNQTQHRTYNSTFNVSYQYYILYQCRICNITIQKFQRSNHKCNKNELMSCTECGLLFDQNEYESHITKHKDVDSFISENIKVILFGEVSEDVKKNYSKKLLSFRGAVYDYTFYKCSSCDICLRNIKSTLLHICAPTNYKIKCSKCGLHFHCNWYKAHNQSHIVDPGFEIENMNIISFDAKISVSINPKNNNLSNSDSPLKQLTLNCTESTRDTIVHIEKSNQIVTTGKETEEFEARINDVGTHSSVKFFKCTECGLNFLDEPSIKIHFNHCGPKSKLSKQNCTKCNLLFTPNILFTHLLTHHGQKNNVFKYEIIEVTKTMK</sequence>
<evidence type="ECO:0000256" key="4">
    <source>
        <dbReference type="ARBA" id="ARBA00022833"/>
    </source>
</evidence>
<evidence type="ECO:0000256" key="2">
    <source>
        <dbReference type="ARBA" id="ARBA00022737"/>
    </source>
</evidence>
<evidence type="ECO:0000313" key="7">
    <source>
        <dbReference type="Proteomes" id="UP001652740"/>
    </source>
</evidence>
<dbReference type="GO" id="GO:0008270">
    <property type="term" value="F:zinc ion binding"/>
    <property type="evidence" value="ECO:0007669"/>
    <property type="project" value="UniProtKB-KW"/>
</dbReference>
<keyword evidence="4" id="KW-0862">Zinc</keyword>
<dbReference type="PANTHER" id="PTHR24409:SF295">
    <property type="entry name" value="AZ2-RELATED"/>
    <property type="match status" value="1"/>
</dbReference>
<dbReference type="GeneID" id="113522610"/>
<dbReference type="Gene3D" id="3.30.160.60">
    <property type="entry name" value="Classic Zinc Finger"/>
    <property type="match status" value="1"/>
</dbReference>
<evidence type="ECO:0000256" key="3">
    <source>
        <dbReference type="ARBA" id="ARBA00022771"/>
    </source>
</evidence>
<evidence type="ECO:0000256" key="5">
    <source>
        <dbReference type="PROSITE-ProRule" id="PRU00042"/>
    </source>
</evidence>
<feature type="domain" description="C2H2-type" evidence="6">
    <location>
        <begin position="991"/>
        <end position="1018"/>
    </location>
</feature>
<evidence type="ECO:0000313" key="9">
    <source>
        <dbReference type="RefSeq" id="XP_031769688.2"/>
    </source>
</evidence>
<dbReference type="GO" id="GO:0000981">
    <property type="term" value="F:DNA-binding transcription factor activity, RNA polymerase II-specific"/>
    <property type="evidence" value="ECO:0007669"/>
    <property type="project" value="TreeGrafter"/>
</dbReference>
<dbReference type="PANTHER" id="PTHR24409">
    <property type="entry name" value="ZINC FINGER PROTEIN 142"/>
    <property type="match status" value="1"/>
</dbReference>
<protein>
    <submittedName>
        <fullName evidence="8 9">Zinc finger protein 91-like isoform X1</fullName>
    </submittedName>
</protein>
<gene>
    <name evidence="8 9" type="primary">LOC113522610</name>
</gene>
<dbReference type="KEGG" id="gmw:113522610"/>
<dbReference type="InterPro" id="IPR013087">
    <property type="entry name" value="Znf_C2H2_type"/>
</dbReference>
<keyword evidence="1" id="KW-0479">Metal-binding</keyword>
<dbReference type="RefSeq" id="XP_031769687.2">
    <property type="nucleotide sequence ID" value="XM_031913827.2"/>
</dbReference>
<dbReference type="PROSITE" id="PS00028">
    <property type="entry name" value="ZINC_FINGER_C2H2_1"/>
    <property type="match status" value="5"/>
</dbReference>
<accession>A0A6J3C8A0</accession>
<dbReference type="SMART" id="SM00355">
    <property type="entry name" value="ZnF_C2H2"/>
    <property type="match status" value="17"/>
</dbReference>
<name>A0A6J3C8A0_GALME</name>
<proteinExistence type="predicted"/>
<dbReference type="GO" id="GO:0000978">
    <property type="term" value="F:RNA polymerase II cis-regulatory region sequence-specific DNA binding"/>
    <property type="evidence" value="ECO:0007669"/>
    <property type="project" value="TreeGrafter"/>
</dbReference>
<dbReference type="PROSITE" id="PS50157">
    <property type="entry name" value="ZINC_FINGER_C2H2_2"/>
    <property type="match status" value="3"/>
</dbReference>
<keyword evidence="2" id="KW-0677">Repeat</keyword>
<dbReference type="RefSeq" id="XP_031769688.2">
    <property type="nucleotide sequence ID" value="XM_031913828.2"/>
</dbReference>
<evidence type="ECO:0000259" key="6">
    <source>
        <dbReference type="PROSITE" id="PS50157"/>
    </source>
</evidence>